<keyword evidence="2" id="KW-1185">Reference proteome</keyword>
<proteinExistence type="predicted"/>
<sequence length="335" mass="37571">MAAPALTVGCFPYDTTRALFDGTVSTDGTDGIDVTMKTAATLPEIFDRLIRGDEFDVAELGLTFYLRLLGTGLPFVALPVFPNRVFRHSCIFVNVHSGIAEPSDLAGRTIGEFGVYGQDSGVWAKGILMDEYGFKPEESRWVIGGLEHPAPPFDFIPHPHPADVDVRAAPEGKTLSAMLDAGEIDALFSANVPQCVLDGSPNVTRLFPDFEPLERDYYRRTGIFPMMHTIVIRRELLRDHPGLAHGVYRAFSRAKDAAAERYRRSRRLYQVQTMIPWMNALVDRNGELFPEDWWPYGIAANRAALDACLRYHYQQGLTSRQWRIEDVFAAELLDT</sequence>
<name>A0ABS3X821_9ACTN</name>
<comment type="caution">
    <text evidence="1">The sequence shown here is derived from an EMBL/GenBank/DDBJ whole genome shotgun (WGS) entry which is preliminary data.</text>
</comment>
<protein>
    <submittedName>
        <fullName evidence="1">4,5-dihydroxyphthalate decarboxylase</fullName>
    </submittedName>
</protein>
<dbReference type="SUPFAM" id="SSF53850">
    <property type="entry name" value="Periplasmic binding protein-like II"/>
    <property type="match status" value="1"/>
</dbReference>
<reference evidence="1 2" key="1">
    <citation type="submission" date="2020-11" db="EMBL/GenBank/DDBJ databases">
        <title>Streptomyces spirodelae sp. nov., isolated from duckweed.</title>
        <authorList>
            <person name="Saimee Y."/>
            <person name="Duangmal K."/>
        </authorList>
    </citation>
    <scope>NUCLEOTIDE SEQUENCE [LARGE SCALE GENOMIC DNA]</scope>
    <source>
        <strain evidence="1 2">S16-07</strain>
    </source>
</reference>
<gene>
    <name evidence="1" type="ORF">ITI46_07445</name>
</gene>
<evidence type="ECO:0000313" key="2">
    <source>
        <dbReference type="Proteomes" id="UP001519064"/>
    </source>
</evidence>
<dbReference type="Proteomes" id="UP001519064">
    <property type="component" value="Unassembled WGS sequence"/>
</dbReference>
<accession>A0ABS3X821</accession>
<organism evidence="1 2">
    <name type="scientific">Streptomyces oryzae</name>
    <dbReference type="NCBI Taxonomy" id="1434886"/>
    <lineage>
        <taxon>Bacteria</taxon>
        <taxon>Bacillati</taxon>
        <taxon>Actinomycetota</taxon>
        <taxon>Actinomycetes</taxon>
        <taxon>Kitasatosporales</taxon>
        <taxon>Streptomycetaceae</taxon>
        <taxon>Streptomyces</taxon>
    </lineage>
</organism>
<dbReference type="RefSeq" id="WP_209238620.1">
    <property type="nucleotide sequence ID" value="NZ_JADKMA010000024.1"/>
</dbReference>
<dbReference type="EMBL" id="JADKMA010000024">
    <property type="protein sequence ID" value="MBO8191525.1"/>
    <property type="molecule type" value="Genomic_DNA"/>
</dbReference>
<evidence type="ECO:0000313" key="1">
    <source>
        <dbReference type="EMBL" id="MBO8191525.1"/>
    </source>
</evidence>